<keyword evidence="1" id="KW-0812">Transmembrane</keyword>
<keyword evidence="1" id="KW-1133">Transmembrane helix</keyword>
<evidence type="ECO:0000313" key="3">
    <source>
        <dbReference type="Proteomes" id="UP000887226"/>
    </source>
</evidence>
<evidence type="ECO:0000256" key="1">
    <source>
        <dbReference type="SAM" id="Phobius"/>
    </source>
</evidence>
<dbReference type="AlphaFoldDB" id="A0A9P7Z720"/>
<gene>
    <name evidence="2" type="ORF">BJ878DRAFT_281151</name>
</gene>
<protein>
    <submittedName>
        <fullName evidence="2">Uncharacterized protein</fullName>
    </submittedName>
</protein>
<proteinExistence type="predicted"/>
<sequence>MLQLQRYAKCSIPIYITSSSSGTVFLHPLIYDLVIVSGSRGRIRSFDHIFPVRPKNQFLVLTIVSTFLSHLSLFNYHVYLLKWLAISILLPIQKQYSIY</sequence>
<evidence type="ECO:0000313" key="2">
    <source>
        <dbReference type="EMBL" id="KAG9246456.1"/>
    </source>
</evidence>
<name>A0A9P7Z720_9HELO</name>
<keyword evidence="3" id="KW-1185">Reference proteome</keyword>
<dbReference type="Proteomes" id="UP000887226">
    <property type="component" value="Unassembled WGS sequence"/>
</dbReference>
<dbReference type="EMBL" id="MU253803">
    <property type="protein sequence ID" value="KAG9246456.1"/>
    <property type="molecule type" value="Genomic_DNA"/>
</dbReference>
<feature type="transmembrane region" description="Helical" evidence="1">
    <location>
        <begin position="12"/>
        <end position="37"/>
    </location>
</feature>
<organism evidence="2 3">
    <name type="scientific">Calycina marina</name>
    <dbReference type="NCBI Taxonomy" id="1763456"/>
    <lineage>
        <taxon>Eukaryota</taxon>
        <taxon>Fungi</taxon>
        <taxon>Dikarya</taxon>
        <taxon>Ascomycota</taxon>
        <taxon>Pezizomycotina</taxon>
        <taxon>Leotiomycetes</taxon>
        <taxon>Helotiales</taxon>
        <taxon>Pezizellaceae</taxon>
        <taxon>Calycina</taxon>
    </lineage>
</organism>
<comment type="caution">
    <text evidence="2">The sequence shown here is derived from an EMBL/GenBank/DDBJ whole genome shotgun (WGS) entry which is preliminary data.</text>
</comment>
<accession>A0A9P7Z720</accession>
<feature type="transmembrane region" description="Helical" evidence="1">
    <location>
        <begin position="58"/>
        <end position="79"/>
    </location>
</feature>
<keyword evidence="1" id="KW-0472">Membrane</keyword>
<reference evidence="2" key="1">
    <citation type="journal article" date="2021" name="IMA Fungus">
        <title>Genomic characterization of three marine fungi, including Emericellopsis atlantica sp. nov. with signatures of a generalist lifestyle and marine biomass degradation.</title>
        <authorList>
            <person name="Hagestad O.C."/>
            <person name="Hou L."/>
            <person name="Andersen J.H."/>
            <person name="Hansen E.H."/>
            <person name="Altermark B."/>
            <person name="Li C."/>
            <person name="Kuhnert E."/>
            <person name="Cox R.J."/>
            <person name="Crous P.W."/>
            <person name="Spatafora J.W."/>
            <person name="Lail K."/>
            <person name="Amirebrahimi M."/>
            <person name="Lipzen A."/>
            <person name="Pangilinan J."/>
            <person name="Andreopoulos W."/>
            <person name="Hayes R.D."/>
            <person name="Ng V."/>
            <person name="Grigoriev I.V."/>
            <person name="Jackson S.A."/>
            <person name="Sutton T.D.S."/>
            <person name="Dobson A.D.W."/>
            <person name="Rama T."/>
        </authorList>
    </citation>
    <scope>NUCLEOTIDE SEQUENCE</scope>
    <source>
        <strain evidence="2">TRa3180A</strain>
    </source>
</reference>